<dbReference type="STRING" id="306541.SAMN05421668_10388"/>
<keyword evidence="5" id="KW-1185">Reference proteome</keyword>
<proteinExistence type="predicted"/>
<reference evidence="3 4" key="1">
    <citation type="submission" date="2016-10" db="EMBL/GenBank/DDBJ databases">
        <authorList>
            <person name="de Groot N.N."/>
        </authorList>
    </citation>
    <scope>NUCLEOTIDE SEQUENCE [LARGE SCALE GENOMIC DNA]</scope>
    <source>
        <strain evidence="3 4">DSM 17074</strain>
    </source>
</reference>
<gene>
    <name evidence="2" type="ORF">HMI01_02840</name>
    <name evidence="3" type="ORF">SAMN05421668_10388</name>
</gene>
<dbReference type="OrthoDB" id="2112914at2"/>
<dbReference type="Gene3D" id="1.25.10.10">
    <property type="entry name" value="Leucine-rich Repeat Variant"/>
    <property type="match status" value="1"/>
</dbReference>
<evidence type="ECO:0000313" key="3">
    <source>
        <dbReference type="EMBL" id="SFS47291.1"/>
    </source>
</evidence>
<evidence type="ECO:0000313" key="5">
    <source>
        <dbReference type="Proteomes" id="UP000321773"/>
    </source>
</evidence>
<keyword evidence="1" id="KW-1133">Transmembrane helix</keyword>
<accession>A0A1I6Q479</accession>
<dbReference type="InterPro" id="IPR011989">
    <property type="entry name" value="ARM-like"/>
</dbReference>
<dbReference type="RefSeq" id="WP_062320633.1">
    <property type="nucleotide sequence ID" value="NZ_BJWJ01000002.1"/>
</dbReference>
<organism evidence="3 4">
    <name type="scientific">Halolactibacillus miurensis</name>
    <dbReference type="NCBI Taxonomy" id="306541"/>
    <lineage>
        <taxon>Bacteria</taxon>
        <taxon>Bacillati</taxon>
        <taxon>Bacillota</taxon>
        <taxon>Bacilli</taxon>
        <taxon>Bacillales</taxon>
        <taxon>Bacillaceae</taxon>
        <taxon>Halolactibacillus</taxon>
    </lineage>
</organism>
<dbReference type="EMBL" id="BJWJ01000002">
    <property type="protein sequence ID" value="GEM03296.1"/>
    <property type="molecule type" value="Genomic_DNA"/>
</dbReference>
<evidence type="ECO:0000313" key="2">
    <source>
        <dbReference type="EMBL" id="GEM03296.1"/>
    </source>
</evidence>
<dbReference type="EMBL" id="FPAI01000003">
    <property type="protein sequence ID" value="SFS47291.1"/>
    <property type="molecule type" value="Genomic_DNA"/>
</dbReference>
<dbReference type="Proteomes" id="UP000199139">
    <property type="component" value="Unassembled WGS sequence"/>
</dbReference>
<sequence length="353" mass="42250">MIVVTYIYFFICLLIMLFTVGYIMYQYYRRRTFKKRVVLFKQIIEKQLNIIHEHRPLAEKHRTYLIDKLKHVNHLTAYHDALFSFQDHEEVTDYKRAVEPVIKQLATYYEKRDDMEKAYFSYFVASHAGGVWQDEVIYRTLFHYLDEPNVYLRENVLKALYQQNNPEWITKAYETLSRQHIDHHQKLIQDGLMRYPYDKQLLMEQLFNKRHSFSESILLGVIGFITYETSDYQQKFADWLKEKKVPLEVELKLYRYFKKYPTEQVKAHLLAAIKAPQDEKRIVAADVLAEYGCDDVIQALKTAVSDPNWFVRRNASRSLLKTDVTIDDLMDILTGHDRYARAMLRYYLETEGG</sequence>
<dbReference type="AlphaFoldDB" id="A0A1I6Q479"/>
<evidence type="ECO:0000313" key="4">
    <source>
        <dbReference type="Proteomes" id="UP000199139"/>
    </source>
</evidence>
<keyword evidence="1" id="KW-0472">Membrane</keyword>
<feature type="transmembrane region" description="Helical" evidence="1">
    <location>
        <begin position="6"/>
        <end position="25"/>
    </location>
</feature>
<dbReference type="Proteomes" id="UP000321773">
    <property type="component" value="Unassembled WGS sequence"/>
</dbReference>
<reference evidence="2 5" key="2">
    <citation type="submission" date="2019-07" db="EMBL/GenBank/DDBJ databases">
        <title>Whole genome shotgun sequence of Halolactibacillus miurensis NBRC 100873.</title>
        <authorList>
            <person name="Hosoyama A."/>
            <person name="Uohara A."/>
            <person name="Ohji S."/>
            <person name="Ichikawa N."/>
        </authorList>
    </citation>
    <scope>NUCLEOTIDE SEQUENCE [LARGE SCALE GENOMIC DNA]</scope>
    <source>
        <strain evidence="2 5">NBRC 100873</strain>
    </source>
</reference>
<dbReference type="SUPFAM" id="SSF48371">
    <property type="entry name" value="ARM repeat"/>
    <property type="match status" value="1"/>
</dbReference>
<name>A0A1I6Q479_9BACI</name>
<keyword evidence="1" id="KW-0812">Transmembrane</keyword>
<evidence type="ECO:0000256" key="1">
    <source>
        <dbReference type="SAM" id="Phobius"/>
    </source>
</evidence>
<dbReference type="Pfam" id="PF13646">
    <property type="entry name" value="HEAT_2"/>
    <property type="match status" value="1"/>
</dbReference>
<dbReference type="InterPro" id="IPR016024">
    <property type="entry name" value="ARM-type_fold"/>
</dbReference>
<protein>
    <submittedName>
        <fullName evidence="3">HEAT repeat-containing protein</fullName>
    </submittedName>
</protein>